<comment type="similarity">
    <text evidence="1">Belongs to the aldo/keto reductase family.</text>
</comment>
<dbReference type="PROSITE" id="PS00062">
    <property type="entry name" value="ALDOKETO_REDUCTASE_2"/>
    <property type="match status" value="1"/>
</dbReference>
<dbReference type="Pfam" id="PF00248">
    <property type="entry name" value="Aldo_ket_red"/>
    <property type="match status" value="1"/>
</dbReference>
<dbReference type="PRINTS" id="PR00069">
    <property type="entry name" value="ALDKETRDTASE"/>
</dbReference>
<dbReference type="InterPro" id="IPR023210">
    <property type="entry name" value="NADP_OxRdtase_dom"/>
</dbReference>
<evidence type="ECO:0000256" key="4">
    <source>
        <dbReference type="PIRSR" id="PIRSR000097-1"/>
    </source>
</evidence>
<dbReference type="PANTHER" id="PTHR43827">
    <property type="entry name" value="2,5-DIKETO-D-GLUCONIC ACID REDUCTASE"/>
    <property type="match status" value="1"/>
</dbReference>
<protein>
    <submittedName>
        <fullName evidence="8">Aldo/keto reductase</fullName>
    </submittedName>
</protein>
<dbReference type="PANTHER" id="PTHR43827:SF3">
    <property type="entry name" value="NADP-DEPENDENT OXIDOREDUCTASE DOMAIN-CONTAINING PROTEIN"/>
    <property type="match status" value="1"/>
</dbReference>
<feature type="site" description="Lowers pKa of active site Tyr" evidence="6">
    <location>
        <position position="76"/>
    </location>
</feature>
<evidence type="ECO:0000313" key="8">
    <source>
        <dbReference type="EMBL" id="MDC3424639.1"/>
    </source>
</evidence>
<dbReference type="InterPro" id="IPR044500">
    <property type="entry name" value="AKR5G"/>
</dbReference>
<dbReference type="GO" id="GO:0016616">
    <property type="term" value="F:oxidoreductase activity, acting on the CH-OH group of donors, NAD or NADP as acceptor"/>
    <property type="evidence" value="ECO:0007669"/>
    <property type="project" value="UniProtKB-ARBA"/>
</dbReference>
<sequence>MSLTTTTTLHNGVEIPVFGLGVYKIPEQEVYDSVTSALALGYRHIDTASFYENEEGVGKAIKDSDIPRNDIFVTTKVWNDEQGYDETLQAFERSLKRLEFDYVDLYLIHWPVPGKYKETWKALEKLYKDGKVRAIGVSNFLPHHLESLMEDAEIKPMANQIELHPQLTQVETRNYCKQHNIKVEAWSPLGRANYLDDPILNEIANKHNKTPAQVILRWNVQSEIITIPKSVNTLRQKENADVFDFELTNEEVQKIDSININKRIGQHPDHFKY</sequence>
<dbReference type="PROSITE" id="PS00063">
    <property type="entry name" value="ALDOKETO_REDUCTASE_3"/>
    <property type="match status" value="1"/>
</dbReference>
<dbReference type="PIRSF" id="PIRSF000097">
    <property type="entry name" value="AKR"/>
    <property type="match status" value="1"/>
</dbReference>
<gene>
    <name evidence="8" type="ORF">NC797_08965</name>
</gene>
<evidence type="ECO:0000256" key="6">
    <source>
        <dbReference type="PIRSR" id="PIRSR000097-3"/>
    </source>
</evidence>
<evidence type="ECO:0000256" key="2">
    <source>
        <dbReference type="ARBA" id="ARBA00022857"/>
    </source>
</evidence>
<keyword evidence="3" id="KW-0560">Oxidoreductase</keyword>
<dbReference type="CDD" id="cd19157">
    <property type="entry name" value="AKR_AKR5G1-3"/>
    <property type="match status" value="1"/>
</dbReference>
<feature type="binding site" evidence="5">
    <location>
        <position position="109"/>
    </location>
    <ligand>
        <name>substrate</name>
    </ligand>
</feature>
<evidence type="ECO:0000256" key="1">
    <source>
        <dbReference type="ARBA" id="ARBA00007905"/>
    </source>
</evidence>
<name>A0A9X3WWK0_9BACI</name>
<feature type="domain" description="NADP-dependent oxidoreductase" evidence="7">
    <location>
        <begin position="24"/>
        <end position="259"/>
    </location>
</feature>
<organism evidence="8 9">
    <name type="scientific">Terrihalobacillus insolitus</name>
    <dbReference type="NCBI Taxonomy" id="2950438"/>
    <lineage>
        <taxon>Bacteria</taxon>
        <taxon>Bacillati</taxon>
        <taxon>Bacillota</taxon>
        <taxon>Bacilli</taxon>
        <taxon>Bacillales</taxon>
        <taxon>Bacillaceae</taxon>
        <taxon>Terrihalobacillus</taxon>
    </lineage>
</organism>
<dbReference type="RefSeq" id="WP_272436441.1">
    <property type="nucleotide sequence ID" value="NZ_JAMQKB010000007.1"/>
</dbReference>
<evidence type="ECO:0000256" key="5">
    <source>
        <dbReference type="PIRSR" id="PIRSR000097-2"/>
    </source>
</evidence>
<dbReference type="PROSITE" id="PS00798">
    <property type="entry name" value="ALDOKETO_REDUCTASE_1"/>
    <property type="match status" value="1"/>
</dbReference>
<dbReference type="InterPro" id="IPR036812">
    <property type="entry name" value="NAD(P)_OxRdtase_dom_sf"/>
</dbReference>
<dbReference type="Gene3D" id="3.20.20.100">
    <property type="entry name" value="NADP-dependent oxidoreductase domain"/>
    <property type="match status" value="1"/>
</dbReference>
<proteinExistence type="inferred from homology"/>
<evidence type="ECO:0000313" key="9">
    <source>
        <dbReference type="Proteomes" id="UP001145050"/>
    </source>
</evidence>
<dbReference type="InterPro" id="IPR018170">
    <property type="entry name" value="Aldo/ket_reductase_CS"/>
</dbReference>
<accession>A0A9X3WWK0</accession>
<keyword evidence="9" id="KW-1185">Reference proteome</keyword>
<reference evidence="8" key="1">
    <citation type="submission" date="2022-06" db="EMBL/GenBank/DDBJ databases">
        <title>Aquibacillus sp. a new bacterium isolated from soil saline samples.</title>
        <authorList>
            <person name="Galisteo C."/>
            <person name="De La Haba R."/>
            <person name="Sanchez-Porro C."/>
            <person name="Ventosa A."/>
        </authorList>
    </citation>
    <scope>NUCLEOTIDE SEQUENCE</scope>
    <source>
        <strain evidence="8">3ASR75-11</strain>
    </source>
</reference>
<dbReference type="EMBL" id="JAMQKB010000007">
    <property type="protein sequence ID" value="MDC3424639.1"/>
    <property type="molecule type" value="Genomic_DNA"/>
</dbReference>
<feature type="active site" description="Proton donor" evidence="4">
    <location>
        <position position="51"/>
    </location>
</feature>
<evidence type="ECO:0000256" key="3">
    <source>
        <dbReference type="ARBA" id="ARBA00023002"/>
    </source>
</evidence>
<dbReference type="FunFam" id="3.20.20.100:FF:000015">
    <property type="entry name" value="Oxidoreductase, aldo/keto reductase family"/>
    <property type="match status" value="1"/>
</dbReference>
<dbReference type="InterPro" id="IPR020471">
    <property type="entry name" value="AKR"/>
</dbReference>
<dbReference type="SUPFAM" id="SSF51430">
    <property type="entry name" value="NAD(P)-linked oxidoreductase"/>
    <property type="match status" value="1"/>
</dbReference>
<comment type="caution">
    <text evidence="8">The sequence shown here is derived from an EMBL/GenBank/DDBJ whole genome shotgun (WGS) entry which is preliminary data.</text>
</comment>
<dbReference type="AlphaFoldDB" id="A0A9X3WWK0"/>
<evidence type="ECO:0000259" key="7">
    <source>
        <dbReference type="Pfam" id="PF00248"/>
    </source>
</evidence>
<keyword evidence="2" id="KW-0521">NADP</keyword>
<dbReference type="Proteomes" id="UP001145050">
    <property type="component" value="Unassembled WGS sequence"/>
</dbReference>